<dbReference type="EMBL" id="JACHDB010000003">
    <property type="protein sequence ID" value="MBB5436317.1"/>
    <property type="molecule type" value="Genomic_DNA"/>
</dbReference>
<reference evidence="2 3" key="1">
    <citation type="submission" date="2020-08" db="EMBL/GenBank/DDBJ databases">
        <title>Sequencing the genomes of 1000 actinobacteria strains.</title>
        <authorList>
            <person name="Klenk H.-P."/>
        </authorList>
    </citation>
    <scope>NUCLEOTIDE SEQUENCE [LARGE SCALE GENOMIC DNA]</scope>
    <source>
        <strain evidence="2 3">DSM 44551</strain>
    </source>
</reference>
<sequence length="220" mass="23698">MTTTIIKAHQVPSPRGGKRARAAWTPTPGATPIDAMRTALVRLDAITTLLTRERIAHRMEAVLAQTSPEALVEAYTVDLLNANPRIENECGTLIYTYWEMHQAIGEWPTPRTIAEFSLDAADGRIRARDVVGDRGAPGGRLFYGRWPLPIYPIVLDVLLDGVGEGPVGLKETSPERLAEAAPEAEALLHRLPQLAGVPLAEMGSAGARISERARLAAAAA</sequence>
<evidence type="ECO:0000313" key="3">
    <source>
        <dbReference type="Proteomes" id="UP000572635"/>
    </source>
</evidence>
<gene>
    <name evidence="2" type="ORF">HDA36_006481</name>
</gene>
<comment type="caution">
    <text evidence="2">The sequence shown here is derived from an EMBL/GenBank/DDBJ whole genome shotgun (WGS) entry which is preliminary data.</text>
</comment>
<accession>A0A7W8VH74</accession>
<feature type="region of interest" description="Disordered" evidence="1">
    <location>
        <begin position="1"/>
        <end position="28"/>
    </location>
</feature>
<evidence type="ECO:0000313" key="2">
    <source>
        <dbReference type="EMBL" id="MBB5436317.1"/>
    </source>
</evidence>
<dbReference type="RefSeq" id="WP_184399964.1">
    <property type="nucleotide sequence ID" value="NZ_JACHDB010000003.1"/>
</dbReference>
<dbReference type="Proteomes" id="UP000572635">
    <property type="component" value="Unassembled WGS sequence"/>
</dbReference>
<evidence type="ECO:0000256" key="1">
    <source>
        <dbReference type="SAM" id="MobiDB-lite"/>
    </source>
</evidence>
<name>A0A7W8VH74_9ACTN</name>
<organism evidence="2 3">
    <name type="scientific">Nocardiopsis composta</name>
    <dbReference type="NCBI Taxonomy" id="157465"/>
    <lineage>
        <taxon>Bacteria</taxon>
        <taxon>Bacillati</taxon>
        <taxon>Actinomycetota</taxon>
        <taxon>Actinomycetes</taxon>
        <taxon>Streptosporangiales</taxon>
        <taxon>Nocardiopsidaceae</taxon>
        <taxon>Nocardiopsis</taxon>
    </lineage>
</organism>
<dbReference type="AlphaFoldDB" id="A0A7W8VH74"/>
<keyword evidence="3" id="KW-1185">Reference proteome</keyword>
<protein>
    <submittedName>
        <fullName evidence="2">Uncharacterized protein</fullName>
    </submittedName>
</protein>
<proteinExistence type="predicted"/>